<reference evidence="2 3" key="1">
    <citation type="submission" date="2020-12" db="EMBL/GenBank/DDBJ databases">
        <title>Complete genome sequence of Burkholderia anthina BJQ0011.</title>
        <authorList>
            <person name="Xu Y."/>
        </authorList>
    </citation>
    <scope>NUCLEOTIDE SEQUENCE [LARGE SCALE GENOMIC DNA]</scope>
    <source>
        <strain evidence="2 3">BJQ0011</strain>
    </source>
</reference>
<dbReference type="AlphaFoldDB" id="A0A7T7AJM6"/>
<proteinExistence type="predicted"/>
<dbReference type="Proteomes" id="UP000596205">
    <property type="component" value="Chromosome 2"/>
</dbReference>
<evidence type="ECO:0000259" key="1">
    <source>
        <dbReference type="Pfam" id="PF12684"/>
    </source>
</evidence>
<dbReference type="Pfam" id="PF12684">
    <property type="entry name" value="DUF3799"/>
    <property type="match status" value="1"/>
</dbReference>
<dbReference type="InterPro" id="IPR024432">
    <property type="entry name" value="Put_RecE_PDDEXK-like_dom"/>
</dbReference>
<organism evidence="2 3">
    <name type="scientific">Burkholderia anthina</name>
    <dbReference type="NCBI Taxonomy" id="179879"/>
    <lineage>
        <taxon>Bacteria</taxon>
        <taxon>Pseudomonadati</taxon>
        <taxon>Pseudomonadota</taxon>
        <taxon>Betaproteobacteria</taxon>
        <taxon>Burkholderiales</taxon>
        <taxon>Burkholderiaceae</taxon>
        <taxon>Burkholderia</taxon>
        <taxon>Burkholderia cepacia complex</taxon>
    </lineage>
</organism>
<dbReference type="RefSeq" id="WP_199568838.1">
    <property type="nucleotide sequence ID" value="NZ_CP066770.1"/>
</dbReference>
<dbReference type="Gene3D" id="3.90.320.10">
    <property type="match status" value="1"/>
</dbReference>
<feature type="domain" description="Putative exodeoxyribonuclease 8 PDDEXK-like" evidence="1">
    <location>
        <begin position="18"/>
        <end position="260"/>
    </location>
</feature>
<dbReference type="EMBL" id="CP066770">
    <property type="protein sequence ID" value="QQK04797.1"/>
    <property type="molecule type" value="Genomic_DNA"/>
</dbReference>
<sequence>MLIEHLDIDEYHARSEISKSQLDTINVSPAHFWALHRDPARPAPVTRGGQLEGSLAHCAILEPDEFGNRYVLGPTVNRNTKVWKEFVEANPDRIAIQKDQHDTAWRQLDAVRALPEIREALSRGRAEVSAFWTDQTGVACRCRPDWVHDCDEAGVILLDVKTYTDPSPREFARQCARKNYAKQAAMYSDGYEIASGRSVLGFIFVAVATEYPFAASATMLDADSLEAGRQHYKRNLRTYAECERSGKWPGYSDGITLIRLPQWAMEVAEEE</sequence>
<evidence type="ECO:0000313" key="2">
    <source>
        <dbReference type="EMBL" id="QQK04797.1"/>
    </source>
</evidence>
<protein>
    <submittedName>
        <fullName evidence="2">PD-(D/E)XK nuclease-like domain-containing protein</fullName>
    </submittedName>
</protein>
<gene>
    <name evidence="2" type="ORF">JFN94_26070</name>
</gene>
<accession>A0A7T7AJM6</accession>
<dbReference type="InterPro" id="IPR011604">
    <property type="entry name" value="PDDEXK-like_dom_sf"/>
</dbReference>
<dbReference type="KEGG" id="bann:JFN94_26070"/>
<name>A0A7T7AJM6_9BURK</name>
<evidence type="ECO:0000313" key="3">
    <source>
        <dbReference type="Proteomes" id="UP000596205"/>
    </source>
</evidence>